<organism evidence="1 2">
    <name type="scientific">Cirrhinus mrigala</name>
    <name type="common">Mrigala</name>
    <dbReference type="NCBI Taxonomy" id="683832"/>
    <lineage>
        <taxon>Eukaryota</taxon>
        <taxon>Metazoa</taxon>
        <taxon>Chordata</taxon>
        <taxon>Craniata</taxon>
        <taxon>Vertebrata</taxon>
        <taxon>Euteleostomi</taxon>
        <taxon>Actinopterygii</taxon>
        <taxon>Neopterygii</taxon>
        <taxon>Teleostei</taxon>
        <taxon>Ostariophysi</taxon>
        <taxon>Cypriniformes</taxon>
        <taxon>Cyprinidae</taxon>
        <taxon>Labeoninae</taxon>
        <taxon>Labeonini</taxon>
        <taxon>Cirrhinus</taxon>
    </lineage>
</organism>
<keyword evidence="2" id="KW-1185">Reference proteome</keyword>
<gene>
    <name evidence="1" type="ORF">M9458_039684</name>
</gene>
<evidence type="ECO:0000313" key="2">
    <source>
        <dbReference type="Proteomes" id="UP001529510"/>
    </source>
</evidence>
<name>A0ABD0NRQ5_CIRMR</name>
<protein>
    <submittedName>
        <fullName evidence="1">Uncharacterized protein</fullName>
    </submittedName>
</protein>
<dbReference type="AlphaFoldDB" id="A0ABD0NRQ5"/>
<feature type="non-terminal residue" evidence="1">
    <location>
        <position position="62"/>
    </location>
</feature>
<proteinExistence type="predicted"/>
<reference evidence="1 2" key="1">
    <citation type="submission" date="2024-05" db="EMBL/GenBank/DDBJ databases">
        <title>Genome sequencing and assembly of Indian major carp, Cirrhinus mrigala (Hamilton, 1822).</title>
        <authorList>
            <person name="Mohindra V."/>
            <person name="Chowdhury L.M."/>
            <person name="Lal K."/>
            <person name="Jena J.K."/>
        </authorList>
    </citation>
    <scope>NUCLEOTIDE SEQUENCE [LARGE SCALE GENOMIC DNA]</scope>
    <source>
        <strain evidence="1">CM1030</strain>
        <tissue evidence="1">Blood</tissue>
    </source>
</reference>
<dbReference type="EMBL" id="JAMKFB020000020">
    <property type="protein sequence ID" value="KAL0163931.1"/>
    <property type="molecule type" value="Genomic_DNA"/>
</dbReference>
<comment type="caution">
    <text evidence="1">The sequence shown here is derived from an EMBL/GenBank/DDBJ whole genome shotgun (WGS) entry which is preliminary data.</text>
</comment>
<dbReference type="Proteomes" id="UP001529510">
    <property type="component" value="Unassembled WGS sequence"/>
</dbReference>
<evidence type="ECO:0000313" key="1">
    <source>
        <dbReference type="EMBL" id="KAL0163931.1"/>
    </source>
</evidence>
<sequence length="62" mass="7010">PVFHQCRPTQQCHHTVPGGRCSEVFREIFQETPLGTLTVQQLDRPIQAAHTLNTLLLVVSYP</sequence>
<feature type="non-terminal residue" evidence="1">
    <location>
        <position position="1"/>
    </location>
</feature>
<accession>A0ABD0NRQ5</accession>